<evidence type="ECO:0000313" key="2">
    <source>
        <dbReference type="Proteomes" id="UP001232163"/>
    </source>
</evidence>
<evidence type="ECO:0008006" key="3">
    <source>
        <dbReference type="Google" id="ProtNLM"/>
    </source>
</evidence>
<reference evidence="1 2" key="1">
    <citation type="submission" date="2023-07" db="EMBL/GenBank/DDBJ databases">
        <title>Genomic Encyclopedia of Type Strains, Phase IV (KMG-IV): sequencing the most valuable type-strain genomes for metagenomic binning, comparative biology and taxonomic classification.</title>
        <authorList>
            <person name="Goeker M."/>
        </authorList>
    </citation>
    <scope>NUCLEOTIDE SEQUENCE [LARGE SCALE GENOMIC DNA]</scope>
    <source>
        <strain evidence="1 2">NIO-1023</strain>
    </source>
</reference>
<comment type="caution">
    <text evidence="1">The sequence shown here is derived from an EMBL/GenBank/DDBJ whole genome shotgun (WGS) entry which is preliminary data.</text>
</comment>
<keyword evidence="2" id="KW-1185">Reference proteome</keyword>
<protein>
    <recommendedName>
        <fullName evidence="3">WYL domain-containing protein</fullName>
    </recommendedName>
</protein>
<accession>A0ABT9MGH4</accession>
<organism evidence="1 2">
    <name type="scientific">Deinococcus enclensis</name>
    <dbReference type="NCBI Taxonomy" id="1049582"/>
    <lineage>
        <taxon>Bacteria</taxon>
        <taxon>Thermotogati</taxon>
        <taxon>Deinococcota</taxon>
        <taxon>Deinococci</taxon>
        <taxon>Deinococcales</taxon>
        <taxon>Deinococcaceae</taxon>
        <taxon>Deinococcus</taxon>
    </lineage>
</organism>
<dbReference type="RefSeq" id="WP_307467768.1">
    <property type="nucleotide sequence ID" value="NZ_JAURUR010000012.1"/>
</dbReference>
<dbReference type="Proteomes" id="UP001232163">
    <property type="component" value="Unassembled WGS sequence"/>
</dbReference>
<dbReference type="EMBL" id="JAURUR010000012">
    <property type="protein sequence ID" value="MDP9765566.1"/>
    <property type="molecule type" value="Genomic_DNA"/>
</dbReference>
<sequence>MNPIKPGPQKVILPISKTEQLKLDQLYRLDGAWTIQEGLHALGADRLRTMIDYQYLGITPTAMGDLLLLLAHGRIATYGGSSASVSLNRHINQAYVRLSLQTLGWSPPQKGEPFRDLESYVSTGQFEEIKTEYGLALVAGKLTAGGYSTEYIRRLASRLRSTALYEHFYVIILTPHARKGQGVAKRHGAFLKVIQVLPQCPAPPEFQMEVTARTRQSVSPTPPEPYLAGHHWKEDPQYLSLPPHMLRVLQRPRDERIEQAMLSVECDGAMSAAQLKRYYALRPEDLKGIHRIQTILRTTPSQRTSEVSTEFLTLSRKLTRQETHRLAHRCGTGRIRHLMDVKPDPETYKAEYRGTLRVEEPDAVMFRSDGRKIALEFDNGTYTMATVDKKLGAFQDQDFDEVIWGVSNPVRQRNLTRKIGDRLKREILLAEWWK</sequence>
<name>A0ABT9MGH4_9DEIO</name>
<gene>
    <name evidence="1" type="ORF">QO006_003017</name>
</gene>
<proteinExistence type="predicted"/>
<evidence type="ECO:0000313" key="1">
    <source>
        <dbReference type="EMBL" id="MDP9765566.1"/>
    </source>
</evidence>